<dbReference type="STRING" id="8496.A0A151MPC2"/>
<evidence type="ECO:0000256" key="1">
    <source>
        <dbReference type="SAM" id="MobiDB-lite"/>
    </source>
</evidence>
<dbReference type="AlphaFoldDB" id="A0A151MPC2"/>
<keyword evidence="2" id="KW-1133">Transmembrane helix</keyword>
<evidence type="ECO:0008006" key="5">
    <source>
        <dbReference type="Google" id="ProtNLM"/>
    </source>
</evidence>
<protein>
    <recommendedName>
        <fullName evidence="5">V-type proton ATPase subunit e 2</fullName>
    </recommendedName>
</protein>
<reference evidence="3 4" key="1">
    <citation type="journal article" date="2012" name="Genome Biol.">
        <title>Sequencing three crocodilian genomes to illuminate the evolution of archosaurs and amniotes.</title>
        <authorList>
            <person name="St John J.A."/>
            <person name="Braun E.L."/>
            <person name="Isberg S.R."/>
            <person name="Miles L.G."/>
            <person name="Chong A.Y."/>
            <person name="Gongora J."/>
            <person name="Dalzell P."/>
            <person name="Moran C."/>
            <person name="Bed'hom B."/>
            <person name="Abzhanov A."/>
            <person name="Burgess S.C."/>
            <person name="Cooksey A.M."/>
            <person name="Castoe T.A."/>
            <person name="Crawford N.G."/>
            <person name="Densmore L.D."/>
            <person name="Drew J.C."/>
            <person name="Edwards S.V."/>
            <person name="Faircloth B.C."/>
            <person name="Fujita M.K."/>
            <person name="Greenwold M.J."/>
            <person name="Hoffmann F.G."/>
            <person name="Howard J.M."/>
            <person name="Iguchi T."/>
            <person name="Janes D.E."/>
            <person name="Khan S.Y."/>
            <person name="Kohno S."/>
            <person name="de Koning A.J."/>
            <person name="Lance S.L."/>
            <person name="McCarthy F.M."/>
            <person name="McCormack J.E."/>
            <person name="Merchant M.E."/>
            <person name="Peterson D.G."/>
            <person name="Pollock D.D."/>
            <person name="Pourmand N."/>
            <person name="Raney B.J."/>
            <person name="Roessler K.A."/>
            <person name="Sanford J.R."/>
            <person name="Sawyer R.H."/>
            <person name="Schmidt C.J."/>
            <person name="Triplett E.W."/>
            <person name="Tuberville T.D."/>
            <person name="Venegas-Anaya M."/>
            <person name="Howard J.T."/>
            <person name="Jarvis E.D."/>
            <person name="Guillette L.J.Jr."/>
            <person name="Glenn T.C."/>
            <person name="Green R.E."/>
            <person name="Ray D.A."/>
        </authorList>
    </citation>
    <scope>NUCLEOTIDE SEQUENCE [LARGE SCALE GENOMIC DNA]</scope>
    <source>
        <strain evidence="3">KSC_2009_1</strain>
    </source>
</reference>
<keyword evidence="4" id="KW-1185">Reference proteome</keyword>
<evidence type="ECO:0000313" key="4">
    <source>
        <dbReference type="Proteomes" id="UP000050525"/>
    </source>
</evidence>
<evidence type="ECO:0000256" key="2">
    <source>
        <dbReference type="SAM" id="Phobius"/>
    </source>
</evidence>
<keyword evidence="2" id="KW-0812">Transmembrane</keyword>
<dbReference type="Proteomes" id="UP000050525">
    <property type="component" value="Unassembled WGS sequence"/>
</dbReference>
<accession>A0A151MPC2</accession>
<comment type="caution">
    <text evidence="3">The sequence shown here is derived from an EMBL/GenBank/DDBJ whole genome shotgun (WGS) entry which is preliminary data.</text>
</comment>
<evidence type="ECO:0000313" key="3">
    <source>
        <dbReference type="EMBL" id="KYO26374.1"/>
    </source>
</evidence>
<feature type="compositionally biased region" description="Low complexity" evidence="1">
    <location>
        <begin position="52"/>
        <end position="68"/>
    </location>
</feature>
<feature type="region of interest" description="Disordered" evidence="1">
    <location>
        <begin position="29"/>
        <end position="99"/>
    </location>
</feature>
<keyword evidence="2" id="KW-0472">Membrane</keyword>
<feature type="transmembrane region" description="Helical" evidence="2">
    <location>
        <begin position="6"/>
        <end position="28"/>
    </location>
</feature>
<gene>
    <name evidence="3" type="ORF">Y1Q_0016951</name>
</gene>
<sequence>MTAHSFALPLILFSAFWGLVGVAAPWLVPKGPNRGTRPSGTCGSCGSDGAARSPPSLLLPDPRTLPRSCAHRDLGPRPARPHQHLTLQPGQGKKGPRVW</sequence>
<name>A0A151MPC2_ALLMI</name>
<proteinExistence type="predicted"/>
<dbReference type="EMBL" id="AKHW03005517">
    <property type="protein sequence ID" value="KYO26374.1"/>
    <property type="molecule type" value="Genomic_DNA"/>
</dbReference>
<organism evidence="3 4">
    <name type="scientific">Alligator mississippiensis</name>
    <name type="common">American alligator</name>
    <dbReference type="NCBI Taxonomy" id="8496"/>
    <lineage>
        <taxon>Eukaryota</taxon>
        <taxon>Metazoa</taxon>
        <taxon>Chordata</taxon>
        <taxon>Craniata</taxon>
        <taxon>Vertebrata</taxon>
        <taxon>Euteleostomi</taxon>
        <taxon>Archelosauria</taxon>
        <taxon>Archosauria</taxon>
        <taxon>Crocodylia</taxon>
        <taxon>Alligatoridae</taxon>
        <taxon>Alligatorinae</taxon>
        <taxon>Alligator</taxon>
    </lineage>
</organism>